<evidence type="ECO:0000256" key="3">
    <source>
        <dbReference type="ARBA" id="ARBA00022676"/>
    </source>
</evidence>
<keyword evidence="8" id="KW-1185">Reference proteome</keyword>
<proteinExistence type="inferred from homology"/>
<dbReference type="EMBL" id="AEDD01000007">
    <property type="protein sequence ID" value="EFM10358.1"/>
    <property type="molecule type" value="Genomic_DNA"/>
</dbReference>
<evidence type="ECO:0000256" key="2">
    <source>
        <dbReference type="ARBA" id="ARBA00006962"/>
    </source>
</evidence>
<dbReference type="PANTHER" id="PTHR43025:SF3">
    <property type="entry name" value="MONOGALACTOSYLDIACYLGLYCEROL SYNTHASE 1, CHLOROPLASTIC"/>
    <property type="match status" value="1"/>
</dbReference>
<dbReference type="Gene3D" id="3.40.50.2000">
    <property type="entry name" value="Glycogen Phosphorylase B"/>
    <property type="match status" value="1"/>
</dbReference>
<accession>E0IB67</accession>
<name>E0IB67_9BACL</name>
<evidence type="ECO:0000259" key="6">
    <source>
        <dbReference type="Pfam" id="PF06925"/>
    </source>
</evidence>
<evidence type="ECO:0000256" key="1">
    <source>
        <dbReference type="ARBA" id="ARBA00004370"/>
    </source>
</evidence>
<reference evidence="7 8" key="1">
    <citation type="submission" date="2010-07" db="EMBL/GenBank/DDBJ databases">
        <title>The draft genome of Paenibacillus curdlanolyticus YK9.</title>
        <authorList>
            <consortium name="US DOE Joint Genome Institute (JGI-PGF)"/>
            <person name="Lucas S."/>
            <person name="Copeland A."/>
            <person name="Lapidus A."/>
            <person name="Cheng J.-F."/>
            <person name="Bruce D."/>
            <person name="Goodwin L."/>
            <person name="Pitluck S."/>
            <person name="Land M.L."/>
            <person name="Hauser L."/>
            <person name="Chang Y.-J."/>
            <person name="Jeffries C."/>
            <person name="Anderson I.J."/>
            <person name="Johnson E."/>
            <person name="Loganathan U."/>
            <person name="Mulhopadhyay B."/>
            <person name="Kyrpides N."/>
            <person name="Woyke T.J."/>
        </authorList>
    </citation>
    <scope>NUCLEOTIDE SEQUENCE [LARGE SCALE GENOMIC DNA]</scope>
    <source>
        <strain evidence="7 8">YK9</strain>
    </source>
</reference>
<comment type="similarity">
    <text evidence="2">Belongs to the glycosyltransferase 28 family.</text>
</comment>
<feature type="domain" description="Glycosyl transferase family 28 C-terminal" evidence="5">
    <location>
        <begin position="252"/>
        <end position="396"/>
    </location>
</feature>
<dbReference type="GO" id="GO:0016758">
    <property type="term" value="F:hexosyltransferase activity"/>
    <property type="evidence" value="ECO:0007669"/>
    <property type="project" value="InterPro"/>
</dbReference>
<gene>
    <name evidence="7" type="ORF">PaecuDRAFT_2794</name>
</gene>
<dbReference type="SUPFAM" id="SSF53756">
    <property type="entry name" value="UDP-Glycosyltransferase/glycogen phosphorylase"/>
    <property type="match status" value="1"/>
</dbReference>
<comment type="subcellular location">
    <subcellularLocation>
        <location evidence="1">Membrane</location>
    </subcellularLocation>
</comment>
<evidence type="ECO:0000313" key="8">
    <source>
        <dbReference type="Proteomes" id="UP000005387"/>
    </source>
</evidence>
<dbReference type="PANTHER" id="PTHR43025">
    <property type="entry name" value="MONOGALACTOSYLDIACYLGLYCEROL SYNTHASE"/>
    <property type="match status" value="1"/>
</dbReference>
<dbReference type="InterPro" id="IPR009695">
    <property type="entry name" value="Diacylglyc_glucosyltr_N"/>
</dbReference>
<dbReference type="GO" id="GO:0016020">
    <property type="term" value="C:membrane"/>
    <property type="evidence" value="ECO:0007669"/>
    <property type="project" value="UniProtKB-SubCell"/>
</dbReference>
<feature type="domain" description="Diacylglycerol glucosyltransferase N-terminal" evidence="6">
    <location>
        <begin position="37"/>
        <end position="201"/>
    </location>
</feature>
<keyword evidence="3" id="KW-0328">Glycosyltransferase</keyword>
<keyword evidence="4" id="KW-0808">Transferase</keyword>
<protein>
    <submittedName>
        <fullName evidence="7">Monogalactosyldiacylglycerol synthase</fullName>
    </submittedName>
</protein>
<dbReference type="GO" id="GO:0009247">
    <property type="term" value="P:glycolipid biosynthetic process"/>
    <property type="evidence" value="ECO:0007669"/>
    <property type="project" value="InterPro"/>
</dbReference>
<dbReference type="InterPro" id="IPR050519">
    <property type="entry name" value="Glycosyltransf_28_UgtP"/>
</dbReference>
<organism evidence="7 8">
    <name type="scientific">Paenibacillus curdlanolyticus YK9</name>
    <dbReference type="NCBI Taxonomy" id="717606"/>
    <lineage>
        <taxon>Bacteria</taxon>
        <taxon>Bacillati</taxon>
        <taxon>Bacillota</taxon>
        <taxon>Bacilli</taxon>
        <taxon>Bacillales</taxon>
        <taxon>Paenibacillaceae</taxon>
        <taxon>Paenibacillus</taxon>
    </lineage>
</organism>
<evidence type="ECO:0000256" key="4">
    <source>
        <dbReference type="ARBA" id="ARBA00022679"/>
    </source>
</evidence>
<dbReference type="InterPro" id="IPR007235">
    <property type="entry name" value="Glyco_trans_28_C"/>
</dbReference>
<dbReference type="AlphaFoldDB" id="E0IB67"/>
<dbReference type="Pfam" id="PF06925">
    <property type="entry name" value="MGDG_synth"/>
    <property type="match status" value="1"/>
</dbReference>
<evidence type="ECO:0000259" key="5">
    <source>
        <dbReference type="Pfam" id="PF04101"/>
    </source>
</evidence>
<evidence type="ECO:0000313" key="7">
    <source>
        <dbReference type="EMBL" id="EFM10358.1"/>
    </source>
</evidence>
<dbReference type="STRING" id="717606.PaecuDRAFT_2794"/>
<dbReference type="Proteomes" id="UP000005387">
    <property type="component" value="Unassembled WGS sequence"/>
</dbReference>
<dbReference type="Pfam" id="PF04101">
    <property type="entry name" value="Glyco_tran_28_C"/>
    <property type="match status" value="1"/>
</dbReference>
<dbReference type="OrthoDB" id="9815663at2"/>
<sequence>MDAKTTSAWPNTPFASPAPTPRCPKLLIVYASYGEGHLQAARAIAEALELQGIASGCIKLVDLLAESNPLINQVSRRVYHSSYTRMPALYGWVYDRTRPMKHDSLLGGWLHAFGRDKLRRILAAEQPDAVVYTFPMFAASAKRRGSPAHVPTSAVITDFDLHRRWVHPCVDRYYVATEDLKLELISLGIAAQRIIVSGIPIKRGFTGLTADHDYKQADRTALYRRYNLPSERPIVLLMAGAQGVMPDIAAVCDALLQEPNLTIALICGRNAQLAEAMRTRYTAGTSDVPDPDRSPNDIVTRIHIFDYVDTIHELMLLADCLVTKPGGLTLSEGLAAGLPILLYRPVPGQEKNNALYLQNKGAATIASNPDELRRAAAALLHHPQTLLQSRAASRALGRSNAANMIALDILVHCPIMEEASSILQM</sequence>
<dbReference type="RefSeq" id="WP_006038784.1">
    <property type="nucleotide sequence ID" value="NZ_AEDD01000007.1"/>
</dbReference>
<dbReference type="eggNOG" id="COG0707">
    <property type="taxonomic scope" value="Bacteria"/>
</dbReference>